<organism evidence="2 3">
    <name type="scientific">Gomphillus americanus</name>
    <dbReference type="NCBI Taxonomy" id="1940652"/>
    <lineage>
        <taxon>Eukaryota</taxon>
        <taxon>Fungi</taxon>
        <taxon>Dikarya</taxon>
        <taxon>Ascomycota</taxon>
        <taxon>Pezizomycotina</taxon>
        <taxon>Lecanoromycetes</taxon>
        <taxon>OSLEUM clade</taxon>
        <taxon>Ostropomycetidae</taxon>
        <taxon>Ostropales</taxon>
        <taxon>Graphidaceae</taxon>
        <taxon>Gomphilloideae</taxon>
        <taxon>Gomphillus</taxon>
    </lineage>
</organism>
<evidence type="ECO:0000313" key="2">
    <source>
        <dbReference type="EMBL" id="CAF9920210.1"/>
    </source>
</evidence>
<feature type="region of interest" description="Disordered" evidence="1">
    <location>
        <begin position="1"/>
        <end position="26"/>
    </location>
</feature>
<dbReference type="EMBL" id="CAJPDQ010000015">
    <property type="protein sequence ID" value="CAF9920210.1"/>
    <property type="molecule type" value="Genomic_DNA"/>
</dbReference>
<name>A0A8H3ILZ1_9LECA</name>
<dbReference type="PANTHER" id="PTHR37781:SF1">
    <property type="entry name" value="ADR380WP"/>
    <property type="match status" value="1"/>
</dbReference>
<feature type="region of interest" description="Disordered" evidence="1">
    <location>
        <begin position="198"/>
        <end position="235"/>
    </location>
</feature>
<protein>
    <submittedName>
        <fullName evidence="2">Uncharacterized protein</fullName>
    </submittedName>
</protein>
<proteinExistence type="predicted"/>
<dbReference type="OrthoDB" id="2567806at2759"/>
<evidence type="ECO:0000256" key="1">
    <source>
        <dbReference type="SAM" id="MobiDB-lite"/>
    </source>
</evidence>
<sequence>MASRRFPNEPGGFIATGLPSPSPSTVSNVPSLLPQPRTTALRAGGSKETAFINMVDGKLRDISAKFERRYQNDDRPGGLTPVSPGTGYHNAGEIAKDLEQVVDIVWVSGTPSLQIPFFLNIANALLDYVEPFPFAPVATLKLLEKLDICFSSLINREDVQTGTPLPGFENGRRVAMTEKVRLGGIVERTRVAMVRLAGQGDDMAESDGHTTDDLGTEDTETEDTETGGWNGEDHANMDLDLDLDVARVYQRTLADLNDTMDRTFT</sequence>
<keyword evidence="3" id="KW-1185">Reference proteome</keyword>
<evidence type="ECO:0000313" key="3">
    <source>
        <dbReference type="Proteomes" id="UP000664169"/>
    </source>
</evidence>
<dbReference type="PANTHER" id="PTHR37781">
    <property type="entry name" value="TFIIH COMPLEX SUBUNIT"/>
    <property type="match status" value="1"/>
</dbReference>
<accession>A0A8H3ILZ1</accession>
<feature type="compositionally biased region" description="Acidic residues" evidence="1">
    <location>
        <begin position="214"/>
        <end position="225"/>
    </location>
</feature>
<reference evidence="2" key="1">
    <citation type="submission" date="2021-03" db="EMBL/GenBank/DDBJ databases">
        <authorList>
            <person name="Tagirdzhanova G."/>
        </authorList>
    </citation>
    <scope>NUCLEOTIDE SEQUENCE</scope>
</reference>
<gene>
    <name evidence="2" type="ORF">GOMPHAMPRED_002010</name>
</gene>
<dbReference type="GO" id="GO:0005675">
    <property type="term" value="C:transcription factor TFIIH holo complex"/>
    <property type="evidence" value="ECO:0007669"/>
    <property type="project" value="TreeGrafter"/>
</dbReference>
<dbReference type="AlphaFoldDB" id="A0A8H3ILZ1"/>
<dbReference type="InterPro" id="IPR031349">
    <property type="entry name" value="Tfb6"/>
</dbReference>
<dbReference type="Proteomes" id="UP000664169">
    <property type="component" value="Unassembled WGS sequence"/>
</dbReference>
<comment type="caution">
    <text evidence="2">The sequence shown here is derived from an EMBL/GenBank/DDBJ whole genome shotgun (WGS) entry which is preliminary data.</text>
</comment>
<dbReference type="Pfam" id="PF17110">
    <property type="entry name" value="TFB6"/>
    <property type="match status" value="1"/>
</dbReference>